<feature type="transmembrane region" description="Helical" evidence="1">
    <location>
        <begin position="82"/>
        <end position="101"/>
    </location>
</feature>
<accession>A0A2N9BLU4</accession>
<keyword evidence="1" id="KW-0812">Transmembrane</keyword>
<dbReference type="EMBL" id="LT963352">
    <property type="protein sequence ID" value="SOR84315.1"/>
    <property type="molecule type" value="Genomic_DNA"/>
</dbReference>
<dbReference type="Proteomes" id="UP000235464">
    <property type="component" value="Chromosome I"/>
</dbReference>
<proteinExistence type="predicted"/>
<dbReference type="AlphaFoldDB" id="A0A2N9BLU4"/>
<evidence type="ECO:0000313" key="3">
    <source>
        <dbReference type="Proteomes" id="UP000235464"/>
    </source>
</evidence>
<organism evidence="2 3">
    <name type="scientific">Streptomyces chartreusis NRRL 3882</name>
    <dbReference type="NCBI Taxonomy" id="1079985"/>
    <lineage>
        <taxon>Bacteria</taxon>
        <taxon>Bacillati</taxon>
        <taxon>Actinomycetota</taxon>
        <taxon>Actinomycetes</taxon>
        <taxon>Kitasatosporales</taxon>
        <taxon>Streptomycetaceae</taxon>
        <taxon>Streptomyces</taxon>
    </lineage>
</organism>
<keyword evidence="1" id="KW-0472">Membrane</keyword>
<sequence length="169" mass="17706">MVGVGLGLTLHRGAGCTVAGMTHPNRRLRTDPVRIGALYDLAVAPVFATPLTAPLAIDGVSAVHTALGLPGRAPAGFGPEHLLFVNFFGVLVTMWAVVRLVRADVVTAAADTAGRAAFALLMMYALTAGVTLALAVFLVIEIGFLLAQGRELLRTRRARAISPRETVNP</sequence>
<feature type="transmembrane region" description="Helical" evidence="1">
    <location>
        <begin position="121"/>
        <end position="147"/>
    </location>
</feature>
<gene>
    <name evidence="2" type="ORF">SCNRRL3882_7760</name>
</gene>
<reference evidence="3" key="1">
    <citation type="submission" date="2017-11" db="EMBL/GenBank/DDBJ databases">
        <authorList>
            <person name="Wibberg D."/>
        </authorList>
    </citation>
    <scope>NUCLEOTIDE SEQUENCE [LARGE SCALE GENOMIC DNA]</scope>
</reference>
<protein>
    <submittedName>
        <fullName evidence="2">Uncharacterized protein</fullName>
    </submittedName>
</protein>
<name>A0A2N9BLU4_STRCX</name>
<keyword evidence="3" id="KW-1185">Reference proteome</keyword>
<evidence type="ECO:0000313" key="2">
    <source>
        <dbReference type="EMBL" id="SOR84315.1"/>
    </source>
</evidence>
<keyword evidence="1" id="KW-1133">Transmembrane helix</keyword>
<evidence type="ECO:0000256" key="1">
    <source>
        <dbReference type="SAM" id="Phobius"/>
    </source>
</evidence>